<evidence type="ECO:0000313" key="11">
    <source>
        <dbReference type="Proteomes" id="UP000001593"/>
    </source>
</evidence>
<dbReference type="InterPro" id="IPR001211">
    <property type="entry name" value="PLA2"/>
</dbReference>
<feature type="disulfide bond" evidence="6">
    <location>
        <begin position="101"/>
        <end position="127"/>
    </location>
</feature>
<keyword evidence="5 8" id="KW-0106">Calcium</keyword>
<dbReference type="PROSITE" id="PS00119">
    <property type="entry name" value="PA2_ASP"/>
    <property type="match status" value="2"/>
</dbReference>
<dbReference type="GO" id="GO:0046470">
    <property type="term" value="P:phosphatidylcholine metabolic process"/>
    <property type="evidence" value="ECO:0000318"/>
    <property type="project" value="GO_Central"/>
</dbReference>
<comment type="subcellular location">
    <subcellularLocation>
        <location evidence="1 8">Secreted</location>
    </subcellularLocation>
</comment>
<feature type="binding site" evidence="5">
    <location>
        <position position="89"/>
    </location>
    <ligand>
        <name>Ca(2+)</name>
        <dbReference type="ChEBI" id="CHEBI:29108"/>
    </ligand>
</feature>
<dbReference type="PANTHER" id="PTHR11716">
    <property type="entry name" value="PHOSPHOLIPASE A2 FAMILY MEMBER"/>
    <property type="match status" value="1"/>
</dbReference>
<comment type="cofactor">
    <cofactor evidence="5">
        <name>Ca(2+)</name>
        <dbReference type="ChEBI" id="CHEBI:29108"/>
    </cofactor>
    <text evidence="5">Binds 1 Ca(2+) ion per subunit.</text>
</comment>
<dbReference type="InParanoid" id="A7SNJ7"/>
<dbReference type="GO" id="GO:0047498">
    <property type="term" value="F:calcium-dependent phospholipase A2 activity"/>
    <property type="evidence" value="ECO:0000318"/>
    <property type="project" value="GO_Central"/>
</dbReference>
<reference evidence="10 11" key="1">
    <citation type="journal article" date="2007" name="Science">
        <title>Sea anemone genome reveals ancestral eumetazoan gene repertoire and genomic organization.</title>
        <authorList>
            <person name="Putnam N.H."/>
            <person name="Srivastava M."/>
            <person name="Hellsten U."/>
            <person name="Dirks B."/>
            <person name="Chapman J."/>
            <person name="Salamov A."/>
            <person name="Terry A."/>
            <person name="Shapiro H."/>
            <person name="Lindquist E."/>
            <person name="Kapitonov V.V."/>
            <person name="Jurka J."/>
            <person name="Genikhovich G."/>
            <person name="Grigoriev I.V."/>
            <person name="Lucas S.M."/>
            <person name="Steele R.E."/>
            <person name="Finnerty J.R."/>
            <person name="Technau U."/>
            <person name="Martindale M.Q."/>
            <person name="Rokhsar D.S."/>
        </authorList>
    </citation>
    <scope>NUCLEOTIDE SEQUENCE [LARGE SCALE GENOMIC DNA]</scope>
    <source>
        <strain evidence="11">CH2 X CH6</strain>
    </source>
</reference>
<feature type="binding site" evidence="5">
    <location>
        <position position="72"/>
    </location>
    <ligand>
        <name>Ca(2+)</name>
        <dbReference type="ChEBI" id="CHEBI:29108"/>
    </ligand>
</feature>
<feature type="disulfide bond" evidence="6">
    <location>
        <begin position="69"/>
        <end position="85"/>
    </location>
</feature>
<dbReference type="GO" id="GO:0046471">
    <property type="term" value="P:phosphatidylglycerol metabolic process"/>
    <property type="evidence" value="ECO:0000318"/>
    <property type="project" value="GO_Central"/>
</dbReference>
<organism evidence="10 11">
    <name type="scientific">Nematostella vectensis</name>
    <name type="common">Starlet sea anemone</name>
    <dbReference type="NCBI Taxonomy" id="45351"/>
    <lineage>
        <taxon>Eukaryota</taxon>
        <taxon>Metazoa</taxon>
        <taxon>Cnidaria</taxon>
        <taxon>Anthozoa</taxon>
        <taxon>Hexacorallia</taxon>
        <taxon>Actiniaria</taxon>
        <taxon>Edwardsiidae</taxon>
        <taxon>Nematostella</taxon>
    </lineage>
</organism>
<evidence type="ECO:0000256" key="8">
    <source>
        <dbReference type="RuleBase" id="RU361236"/>
    </source>
</evidence>
<dbReference type="InterPro" id="IPR016090">
    <property type="entry name" value="PLA2-like_dom"/>
</dbReference>
<evidence type="ECO:0000256" key="3">
    <source>
        <dbReference type="ARBA" id="ARBA00023157"/>
    </source>
</evidence>
<dbReference type="InterPro" id="IPR033113">
    <property type="entry name" value="PLA2_histidine"/>
</dbReference>
<dbReference type="EC" id="3.1.1.4" evidence="8"/>
<protein>
    <recommendedName>
        <fullName evidence="8">Phospholipase A2</fullName>
        <ecNumber evidence="8">3.1.1.4</ecNumber>
    </recommendedName>
</protein>
<dbReference type="CDD" id="cd00125">
    <property type="entry name" value="PLA2c"/>
    <property type="match status" value="1"/>
</dbReference>
<dbReference type="InterPro" id="IPR036444">
    <property type="entry name" value="PLipase_A2_dom_sf"/>
</dbReference>
<dbReference type="Gene3D" id="1.20.90.10">
    <property type="entry name" value="Phospholipase A2 domain"/>
    <property type="match status" value="2"/>
</dbReference>
<feature type="active site" evidence="4">
    <location>
        <position position="135"/>
    </location>
</feature>
<evidence type="ECO:0000256" key="6">
    <source>
        <dbReference type="PIRSR" id="PIRSR601211-3"/>
    </source>
</evidence>
<dbReference type="AlphaFoldDB" id="A7SNJ7"/>
<evidence type="ECO:0000256" key="1">
    <source>
        <dbReference type="ARBA" id="ARBA00004613"/>
    </source>
</evidence>
<dbReference type="Proteomes" id="UP000001593">
    <property type="component" value="Unassembled WGS sequence"/>
</dbReference>
<evidence type="ECO:0000259" key="9">
    <source>
        <dbReference type="SMART" id="SM00085"/>
    </source>
</evidence>
<dbReference type="SUPFAM" id="SSF48619">
    <property type="entry name" value="Phospholipase A2, PLA2"/>
    <property type="match status" value="2"/>
</dbReference>
<keyword evidence="5" id="KW-0479">Metal-binding</keyword>
<evidence type="ECO:0000256" key="4">
    <source>
        <dbReference type="PIRSR" id="PIRSR601211-1"/>
    </source>
</evidence>
<dbReference type="PANTHER" id="PTHR11716:SF51">
    <property type="entry name" value="PHOSPHOLIPASE A2"/>
    <property type="match status" value="1"/>
</dbReference>
<sequence>MGYLCKLVLALVYVCMASFFVVKVDARILSEKSLRDYARERRSLFDFHAMIKCETKRNPLDYNYYGCYCGFGGRGSPVDGLDKCCYVHDMCYKASRTSGICWAGQAYIHLYYRTGCTGCDKAKNSKCGQMLCECDAAAAKCFAANKIDKKYEDYPQNKAKNSKCGQMLCECDAAAAKCFAANKIDKKYEDYPQSKC</sequence>
<feature type="disulfide bond" evidence="6">
    <location>
        <begin position="91"/>
        <end position="134"/>
    </location>
</feature>
<dbReference type="GO" id="GO:0005543">
    <property type="term" value="F:phospholipid binding"/>
    <property type="evidence" value="ECO:0000318"/>
    <property type="project" value="GO_Central"/>
</dbReference>
<feature type="disulfide bond" evidence="6">
    <location>
        <begin position="119"/>
        <end position="132"/>
    </location>
</feature>
<keyword evidence="8" id="KW-0378">Hydrolase</keyword>
<dbReference type="SMART" id="SM00085">
    <property type="entry name" value="PA2c"/>
    <property type="match status" value="1"/>
</dbReference>
<dbReference type="PhylomeDB" id="A7SNJ7"/>
<keyword evidence="11" id="KW-1185">Reference proteome</keyword>
<gene>
    <name evidence="10" type="ORF">NEMVEDRAFT_v1g246390</name>
</gene>
<accession>A7SNJ7</accession>
<evidence type="ECO:0000256" key="5">
    <source>
        <dbReference type="PIRSR" id="PIRSR601211-2"/>
    </source>
</evidence>
<feature type="binding site" evidence="5">
    <location>
        <position position="70"/>
    </location>
    <ligand>
        <name>Ca(2+)</name>
        <dbReference type="ChEBI" id="CHEBI:29108"/>
    </ligand>
</feature>
<dbReference type="GO" id="GO:0016042">
    <property type="term" value="P:lipid catabolic process"/>
    <property type="evidence" value="ECO:0007669"/>
    <property type="project" value="InterPro"/>
</dbReference>
<dbReference type="GO" id="GO:0005576">
    <property type="term" value="C:extracellular region"/>
    <property type="evidence" value="ECO:0007669"/>
    <property type="project" value="UniProtKB-SubCell"/>
</dbReference>
<dbReference type="EMBL" id="DS469721">
    <property type="protein sequence ID" value="EDO34714.1"/>
    <property type="molecule type" value="Genomic_DNA"/>
</dbReference>
<evidence type="ECO:0000256" key="2">
    <source>
        <dbReference type="ARBA" id="ARBA00022525"/>
    </source>
</evidence>
<feature type="binding site" evidence="5">
    <location>
        <position position="68"/>
    </location>
    <ligand>
        <name>Ca(2+)</name>
        <dbReference type="ChEBI" id="CHEBI:29108"/>
    </ligand>
</feature>
<keyword evidence="3 6" id="KW-1015">Disulfide bond</keyword>
<evidence type="ECO:0000256" key="7">
    <source>
        <dbReference type="RuleBase" id="RU003654"/>
    </source>
</evidence>
<dbReference type="HOGENOM" id="CLU_1391730_0_0_1"/>
<comment type="catalytic activity">
    <reaction evidence="8">
        <text>a 1,2-diacyl-sn-glycero-3-phosphocholine + H2O = a 1-acyl-sn-glycero-3-phosphocholine + a fatty acid + H(+)</text>
        <dbReference type="Rhea" id="RHEA:15801"/>
        <dbReference type="ChEBI" id="CHEBI:15377"/>
        <dbReference type="ChEBI" id="CHEBI:15378"/>
        <dbReference type="ChEBI" id="CHEBI:28868"/>
        <dbReference type="ChEBI" id="CHEBI:57643"/>
        <dbReference type="ChEBI" id="CHEBI:58168"/>
        <dbReference type="EC" id="3.1.1.4"/>
    </reaction>
</comment>
<feature type="disulfide bond" evidence="6">
    <location>
        <begin position="84"/>
        <end position="141"/>
    </location>
</feature>
<dbReference type="GO" id="GO:0050482">
    <property type="term" value="P:arachidonate secretion"/>
    <property type="evidence" value="ECO:0007669"/>
    <property type="project" value="InterPro"/>
</dbReference>
<proteinExistence type="inferred from homology"/>
<dbReference type="PROSITE" id="PS00118">
    <property type="entry name" value="PA2_HIS"/>
    <property type="match status" value="1"/>
</dbReference>
<feature type="domain" description="Phospholipase A2-like central" evidence="9">
    <location>
        <begin position="43"/>
        <end position="160"/>
    </location>
</feature>
<dbReference type="eggNOG" id="KOG4087">
    <property type="taxonomic scope" value="Eukaryota"/>
</dbReference>
<comment type="similarity">
    <text evidence="7">Belongs to the phospholipase A2 family.</text>
</comment>
<keyword evidence="8" id="KW-0443">Lipid metabolism</keyword>
<dbReference type="Pfam" id="PF00068">
    <property type="entry name" value="Phospholip_A2_1"/>
    <property type="match status" value="1"/>
</dbReference>
<name>A7SNJ7_NEMVE</name>
<evidence type="ECO:0000313" key="10">
    <source>
        <dbReference type="EMBL" id="EDO34714.1"/>
    </source>
</evidence>
<dbReference type="STRING" id="45351.A7SNJ7"/>
<dbReference type="OMA" id="AKCFAAN"/>
<dbReference type="PRINTS" id="PR00389">
    <property type="entry name" value="PHPHLIPASEA2"/>
</dbReference>
<dbReference type="GO" id="GO:0005509">
    <property type="term" value="F:calcium ion binding"/>
    <property type="evidence" value="ECO:0000318"/>
    <property type="project" value="GO_Central"/>
</dbReference>
<feature type="active site" evidence="4">
    <location>
        <position position="88"/>
    </location>
</feature>
<keyword evidence="2 8" id="KW-0964">Secreted</keyword>
<dbReference type="InterPro" id="IPR033112">
    <property type="entry name" value="PLA2_Asp_AS"/>
</dbReference>